<dbReference type="AlphaFoldDB" id="A0A9N8E993"/>
<feature type="signal peptide" evidence="1">
    <location>
        <begin position="1"/>
        <end position="22"/>
    </location>
</feature>
<dbReference type="InterPro" id="IPR029063">
    <property type="entry name" value="SAM-dependent_MTases_sf"/>
</dbReference>
<keyword evidence="2" id="KW-0489">Methyltransferase</keyword>
<proteinExistence type="predicted"/>
<comment type="caution">
    <text evidence="2">The sequence shown here is derived from an EMBL/GenBank/DDBJ whole genome shotgun (WGS) entry which is preliminary data.</text>
</comment>
<keyword evidence="1" id="KW-0732">Signal</keyword>
<reference evidence="2" key="1">
    <citation type="submission" date="2020-06" db="EMBL/GenBank/DDBJ databases">
        <authorList>
            <consortium name="Plant Systems Biology data submission"/>
        </authorList>
    </citation>
    <scope>NUCLEOTIDE SEQUENCE</scope>
    <source>
        <strain evidence="2">D6</strain>
    </source>
</reference>
<evidence type="ECO:0000313" key="2">
    <source>
        <dbReference type="EMBL" id="CAB9516887.1"/>
    </source>
</evidence>
<accession>A0A9N8E993</accession>
<dbReference type="SUPFAM" id="SSF53335">
    <property type="entry name" value="S-adenosyl-L-methionine-dependent methyltransferases"/>
    <property type="match status" value="1"/>
</dbReference>
<gene>
    <name evidence="2" type="ORF">SEMRO_813_G206220.1</name>
</gene>
<protein>
    <submittedName>
        <fullName evidence="2">Methyltransferase domain</fullName>
    </submittedName>
</protein>
<evidence type="ECO:0000256" key="1">
    <source>
        <dbReference type="SAM" id="SignalP"/>
    </source>
</evidence>
<dbReference type="GO" id="GO:0008168">
    <property type="term" value="F:methyltransferase activity"/>
    <property type="evidence" value="ECO:0007669"/>
    <property type="project" value="UniProtKB-KW"/>
</dbReference>
<dbReference type="GO" id="GO:0032259">
    <property type="term" value="P:methylation"/>
    <property type="evidence" value="ECO:0007669"/>
    <property type="project" value="UniProtKB-KW"/>
</dbReference>
<name>A0A9N8E993_9STRA</name>
<dbReference type="OrthoDB" id="3647at2759"/>
<keyword evidence="3" id="KW-1185">Reference proteome</keyword>
<feature type="chain" id="PRO_5040341258" evidence="1">
    <location>
        <begin position="23"/>
        <end position="463"/>
    </location>
</feature>
<evidence type="ECO:0000313" key="3">
    <source>
        <dbReference type="Proteomes" id="UP001153069"/>
    </source>
</evidence>
<sequence>MIPKWLFLVLSVVIALSTRVAGAQDKRSPEDLFHETAEKWQGRYYQHWDEFAATILERFKKEEPVVTDSSANGGSKTLPPRLDLIGALEESILIIERNTLHEGANKKRDNALSKLYHAYGYTLLQLTAIECQLLALDPHTLLIGAETIKNAASPPTPSTHICTENAENTLRNAVTLDATNAEAQALLDTILEEEDGVHTRKPLEFMAALFDGFADTFDEKLLKGLNYQVPKLVGDVVNKFAKKNGRKTYRHALDAGSGTGLAGRYLRPLVSGLLIGVDASQKMLDIAADCTLTAGCGLPPDPENNKDDNKGPPLYDGLLAMDLEAMTVASTLLPFALKANPQETAKSTGSGFDLVVAADVLVYFGSLDTVIRTFRQVSVPGALLVFSCERTTSEEAPLGYRLLPSGRFAHTREHVEKAASKVGYVLRSYEEIVPRQEKGEDVLGHLFAFELERQQDGSGRDEL</sequence>
<organism evidence="2 3">
    <name type="scientific">Seminavis robusta</name>
    <dbReference type="NCBI Taxonomy" id="568900"/>
    <lineage>
        <taxon>Eukaryota</taxon>
        <taxon>Sar</taxon>
        <taxon>Stramenopiles</taxon>
        <taxon>Ochrophyta</taxon>
        <taxon>Bacillariophyta</taxon>
        <taxon>Bacillariophyceae</taxon>
        <taxon>Bacillariophycidae</taxon>
        <taxon>Naviculales</taxon>
        <taxon>Naviculaceae</taxon>
        <taxon>Seminavis</taxon>
    </lineage>
</organism>
<dbReference type="Pfam" id="PF13489">
    <property type="entry name" value="Methyltransf_23"/>
    <property type="match status" value="1"/>
</dbReference>
<keyword evidence="2" id="KW-0808">Transferase</keyword>
<dbReference type="EMBL" id="CAICTM010000812">
    <property type="protein sequence ID" value="CAB9516887.1"/>
    <property type="molecule type" value="Genomic_DNA"/>
</dbReference>
<dbReference type="Proteomes" id="UP001153069">
    <property type="component" value="Unassembled WGS sequence"/>
</dbReference>
<dbReference type="Gene3D" id="3.40.50.150">
    <property type="entry name" value="Vaccinia Virus protein VP39"/>
    <property type="match status" value="1"/>
</dbReference>